<reference evidence="2 3" key="1">
    <citation type="journal article" date="2015" name="Sci. Rep.">
        <title>The genome of Leishmania panamensis: insights into genomics of the L. (Viannia) subgenus.</title>
        <authorList>
            <person name="Llanes A."/>
            <person name="Restrepo C.M."/>
            <person name="Vecchio G.D."/>
            <person name="Anguizola F.J."/>
            <person name="Lleonart R."/>
        </authorList>
    </citation>
    <scope>NUCLEOTIDE SEQUENCE [LARGE SCALE GENOMIC DNA]</scope>
    <source>
        <strain evidence="2 3">MHOM/PA/94/PSC-1</strain>
    </source>
</reference>
<dbReference type="VEuPathDB" id="TriTrypDB:LPMP_270310"/>
<dbReference type="RefSeq" id="XP_010700119.1">
    <property type="nucleotide sequence ID" value="XM_010701817.1"/>
</dbReference>
<feature type="region of interest" description="Disordered" evidence="1">
    <location>
        <begin position="448"/>
        <end position="471"/>
    </location>
</feature>
<accession>A0A088RTD0</accession>
<dbReference type="OrthoDB" id="271584at2759"/>
<dbReference type="AlphaFoldDB" id="A0A088RTD0"/>
<organism evidence="2 3">
    <name type="scientific">Leishmania panamensis</name>
    <dbReference type="NCBI Taxonomy" id="5679"/>
    <lineage>
        <taxon>Eukaryota</taxon>
        <taxon>Discoba</taxon>
        <taxon>Euglenozoa</taxon>
        <taxon>Kinetoplastea</taxon>
        <taxon>Metakinetoplastina</taxon>
        <taxon>Trypanosomatida</taxon>
        <taxon>Trypanosomatidae</taxon>
        <taxon>Leishmaniinae</taxon>
        <taxon>Leishmania</taxon>
        <taxon>Leishmania guyanensis species complex</taxon>
    </lineage>
</organism>
<gene>
    <name evidence="2" type="ORF">LPMP_270310</name>
</gene>
<name>A0A088RTD0_LEIPA</name>
<evidence type="ECO:0000313" key="2">
    <source>
        <dbReference type="EMBL" id="AIN99412.1"/>
    </source>
</evidence>
<protein>
    <submittedName>
        <fullName evidence="2">Uncharacterized protein</fullName>
    </submittedName>
</protein>
<proteinExistence type="predicted"/>
<sequence length="494" mass="55075">MRHCIRFLYVSRSGAMSGIALPPAVLGASVSSTVKLYERCLNPMTSPGDVAHLAAALLPAISRGELALHQQVQLLRILAARSIRNEDVILKCLWTVFKSPSPTDDDVSSEASNTMRCSSLSELSAHTTGAFQVMAEQRFLNDPQMTVVALGRCVELIPYASLDGLRCIYRGLRAMNHVFFSVAEVAHHSSEVTEKMTTKEFYETAGVPDEETLRHQPNLVDVLCGEVELQLRRLCDTFAQAGPGPFRVSHTLPTPIAAGPSFTPSAVRDTHEAQWFLDVLEALAVVGVLHAGTLDSLSALLSRYRTESSASFFIRALTHATRIEERVVDPLTYEESAAVRDARRHLTLYLSEEIQQVHGVHGYLRRHPQELLLLRRLFESDATEPSLSPALWDTVRTIRVAHRHTVAASLTSRRPAGMLFQKTYDVKVKPISVDNAETERFLPPEFKTWRSPAATPRGGHPRNGRPPRRVAFGTRRISKNYIRNKRKRFCPAVF</sequence>
<evidence type="ECO:0000313" key="3">
    <source>
        <dbReference type="Proteomes" id="UP000063063"/>
    </source>
</evidence>
<keyword evidence="3" id="KW-1185">Reference proteome</keyword>
<dbReference type="VEuPathDB" id="TriTrypDB:LPAL13_270008600"/>
<dbReference type="EMBL" id="CP009396">
    <property type="protein sequence ID" value="AIN99412.1"/>
    <property type="molecule type" value="Genomic_DNA"/>
</dbReference>
<dbReference type="GeneID" id="22576207"/>
<dbReference type="Proteomes" id="UP000063063">
    <property type="component" value="Chromosome 27"/>
</dbReference>
<dbReference type="eggNOG" id="ENOG502RZFQ">
    <property type="taxonomic scope" value="Eukaryota"/>
</dbReference>
<feature type="compositionally biased region" description="Basic residues" evidence="1">
    <location>
        <begin position="459"/>
        <end position="468"/>
    </location>
</feature>
<dbReference type="KEGG" id="lpan:LPMP_270310"/>
<evidence type="ECO:0000256" key="1">
    <source>
        <dbReference type="SAM" id="MobiDB-lite"/>
    </source>
</evidence>